<feature type="compositionally biased region" description="Basic and acidic residues" evidence="1">
    <location>
        <begin position="23"/>
        <end position="47"/>
    </location>
</feature>
<name>A0A1G9CY88_9PSED</name>
<reference evidence="2 3" key="1">
    <citation type="submission" date="2016-10" db="EMBL/GenBank/DDBJ databases">
        <authorList>
            <person name="de Groot N.N."/>
        </authorList>
    </citation>
    <scope>NUCLEOTIDE SEQUENCE [LARGE SCALE GENOMIC DNA]</scope>
    <source>
        <strain evidence="2 3">JCM 21544</strain>
    </source>
</reference>
<evidence type="ECO:0000313" key="2">
    <source>
        <dbReference type="EMBL" id="SDK56602.1"/>
    </source>
</evidence>
<dbReference type="EMBL" id="FNFD01000008">
    <property type="protein sequence ID" value="SDK56602.1"/>
    <property type="molecule type" value="Genomic_DNA"/>
</dbReference>
<dbReference type="AlphaFoldDB" id="A0A1G9CY88"/>
<evidence type="ECO:0000256" key="1">
    <source>
        <dbReference type="SAM" id="MobiDB-lite"/>
    </source>
</evidence>
<gene>
    <name evidence="2" type="ORF">SAMN05216186_10886</name>
</gene>
<protein>
    <submittedName>
        <fullName evidence="2">Uncharacterized protein</fullName>
    </submittedName>
</protein>
<dbReference type="Proteomes" id="UP000198706">
    <property type="component" value="Unassembled WGS sequence"/>
</dbReference>
<evidence type="ECO:0000313" key="3">
    <source>
        <dbReference type="Proteomes" id="UP000198706"/>
    </source>
</evidence>
<feature type="region of interest" description="Disordered" evidence="1">
    <location>
        <begin position="1"/>
        <end position="47"/>
    </location>
</feature>
<sequence>MADTAKRFGASDIEAGRTSHAGNEWERTHPGKPERKETGKGHRGLEA</sequence>
<organism evidence="2 3">
    <name type="scientific">Pseudomonas indica</name>
    <dbReference type="NCBI Taxonomy" id="137658"/>
    <lineage>
        <taxon>Bacteria</taxon>
        <taxon>Pseudomonadati</taxon>
        <taxon>Pseudomonadota</taxon>
        <taxon>Gammaproteobacteria</taxon>
        <taxon>Pseudomonadales</taxon>
        <taxon>Pseudomonadaceae</taxon>
        <taxon>Pseudomonas</taxon>
    </lineage>
</organism>
<keyword evidence="3" id="KW-1185">Reference proteome</keyword>
<proteinExistence type="predicted"/>
<accession>A0A1G9CY88</accession>